<dbReference type="NCBIfam" id="TIGR04337">
    <property type="entry name" value="AmmeMemoSam_rS"/>
    <property type="match status" value="1"/>
</dbReference>
<evidence type="ECO:0000313" key="9">
    <source>
        <dbReference type="Proteomes" id="UP000078390"/>
    </source>
</evidence>
<proteinExistence type="predicted"/>
<evidence type="ECO:0000313" key="8">
    <source>
        <dbReference type="EMBL" id="OAQ19990.1"/>
    </source>
</evidence>
<accession>A0A179D1Q6</accession>
<feature type="binding site" evidence="6">
    <location>
        <position position="103"/>
    </location>
    <ligand>
        <name>[4Fe-4S] cluster</name>
        <dbReference type="ChEBI" id="CHEBI:49883"/>
        <note>4Fe-4S-S-AdoMet</note>
    </ligand>
</feature>
<protein>
    <submittedName>
        <fullName evidence="8">Radical SAM, Pyruvate-formate lyase-activating enzyme like</fullName>
    </submittedName>
</protein>
<dbReference type="PROSITE" id="PS51918">
    <property type="entry name" value="RADICAL_SAM"/>
    <property type="match status" value="1"/>
</dbReference>
<keyword evidence="5 6" id="KW-0411">Iron-sulfur</keyword>
<comment type="caution">
    <text evidence="8">The sequence shown here is derived from an EMBL/GenBank/DDBJ whole genome shotgun (WGS) entry which is preliminary data.</text>
</comment>
<keyword evidence="8" id="KW-0456">Lyase</keyword>
<dbReference type="STRING" id="999894.TDIS_1901"/>
<evidence type="ECO:0000256" key="3">
    <source>
        <dbReference type="ARBA" id="ARBA00022723"/>
    </source>
</evidence>
<dbReference type="InterPro" id="IPR027596">
    <property type="entry name" value="AmmeMemoSam_rS"/>
</dbReference>
<dbReference type="SFLD" id="SFLDG01101">
    <property type="entry name" value="Uncharacterised_Radical_SAM_Su"/>
    <property type="match status" value="1"/>
</dbReference>
<dbReference type="GO" id="GO:0051539">
    <property type="term" value="F:4 iron, 4 sulfur cluster binding"/>
    <property type="evidence" value="ECO:0007669"/>
    <property type="project" value="UniProtKB-KW"/>
</dbReference>
<dbReference type="InterPro" id="IPR058240">
    <property type="entry name" value="rSAM_sf"/>
</dbReference>
<keyword evidence="4 6" id="KW-0408">Iron</keyword>
<dbReference type="Proteomes" id="UP000078390">
    <property type="component" value="Unassembled WGS sequence"/>
</dbReference>
<evidence type="ECO:0000256" key="2">
    <source>
        <dbReference type="ARBA" id="ARBA00022691"/>
    </source>
</evidence>
<sequence>MPQGLIGPILKEKEVSKMREALLYEKLDNRDVKCNLCSHRCRIPPGKTGICGVRKNEEGVLYSLAYGKVIAHHVDPIEKKPLFHFLPGTLSYSIATVGCNLQCDFCQNFEISQFPRHYGYVTGEDLSAEQVVEAALSSGSKSISYTYTEPTIYFEFAYDCARLASERGLKNVFVSNGYMTPETLETIYPHLHGANIDLKAFTEDFYHRHCKARLKPVLETLKYLKRQGVWLEVTTLIIPGENDDPEELREMARFIREELGPGTPWHVTRFYPTYKLLTRPPTPVEILQKAYYIGREEGLKYVYTGNVPGDKGENTYCWSCEKLLIERYGFRILKNEITPEGTCPDCGAKIDGVWR</sequence>
<keyword evidence="2 6" id="KW-0949">S-adenosyl-L-methionine</keyword>
<dbReference type="Gene3D" id="3.20.20.70">
    <property type="entry name" value="Aldolase class I"/>
    <property type="match status" value="1"/>
</dbReference>
<dbReference type="PATRIC" id="fig|999894.6.peg.1901"/>
<keyword evidence="1" id="KW-0004">4Fe-4S</keyword>
<dbReference type="PANTHER" id="PTHR30352">
    <property type="entry name" value="PYRUVATE FORMATE-LYASE-ACTIVATING ENZYME"/>
    <property type="match status" value="1"/>
</dbReference>
<dbReference type="GO" id="GO:0046872">
    <property type="term" value="F:metal ion binding"/>
    <property type="evidence" value="ECO:0007669"/>
    <property type="project" value="UniProtKB-KW"/>
</dbReference>
<dbReference type="Pfam" id="PF04055">
    <property type="entry name" value="Radical_SAM"/>
    <property type="match status" value="1"/>
</dbReference>
<evidence type="ECO:0000256" key="6">
    <source>
        <dbReference type="PIRSR" id="PIRSR004869-50"/>
    </source>
</evidence>
<dbReference type="InterPro" id="IPR016431">
    <property type="entry name" value="Pyrv-formate_lyase-activ_prd"/>
</dbReference>
<dbReference type="AlphaFoldDB" id="A0A179D1Q6"/>
<evidence type="ECO:0000256" key="5">
    <source>
        <dbReference type="ARBA" id="ARBA00023014"/>
    </source>
</evidence>
<organism evidence="8 9">
    <name type="scientific">Thermosulfurimonas dismutans</name>
    <dbReference type="NCBI Taxonomy" id="999894"/>
    <lineage>
        <taxon>Bacteria</taxon>
        <taxon>Pseudomonadati</taxon>
        <taxon>Thermodesulfobacteriota</taxon>
        <taxon>Thermodesulfobacteria</taxon>
        <taxon>Thermodesulfobacteriales</taxon>
        <taxon>Thermodesulfobacteriaceae</taxon>
        <taxon>Thermosulfurimonas</taxon>
    </lineage>
</organism>
<keyword evidence="9" id="KW-1185">Reference proteome</keyword>
<dbReference type="PIRSF" id="PIRSF004869">
    <property type="entry name" value="PflX_prd"/>
    <property type="match status" value="1"/>
</dbReference>
<comment type="cofactor">
    <cofactor evidence="6">
        <name>[4Fe-4S] cluster</name>
        <dbReference type="ChEBI" id="CHEBI:49883"/>
    </cofactor>
    <text evidence="6">Binds 1 [4Fe-4S] cluster. The cluster is coordinated with 3 cysteines and an exchangeable S-adenosyl-L-methionine.</text>
</comment>
<keyword evidence="3 6" id="KW-0479">Metal-binding</keyword>
<evidence type="ECO:0000256" key="1">
    <source>
        <dbReference type="ARBA" id="ARBA00022485"/>
    </source>
</evidence>
<dbReference type="InterPro" id="IPR013785">
    <property type="entry name" value="Aldolase_TIM"/>
</dbReference>
<reference evidence="8 9" key="1">
    <citation type="submission" date="2016-04" db="EMBL/GenBank/DDBJ databases">
        <title>Genome analysis of Thermosulfurimonas dismutans, the first thermophilic sulfur-disproportionating bacterium of the phylum Thermodesulfobacteria.</title>
        <authorList>
            <person name="Mardanov A.V."/>
            <person name="Beletsky A.V."/>
            <person name="Kadnikov V.V."/>
            <person name="Slobodkin A.I."/>
            <person name="Ravin N.V."/>
        </authorList>
    </citation>
    <scope>NUCLEOTIDE SEQUENCE [LARGE SCALE GENOMIC DNA]</scope>
    <source>
        <strain evidence="8 9">S95</strain>
    </source>
</reference>
<dbReference type="InterPro" id="IPR034457">
    <property type="entry name" value="Organic_radical-activating"/>
</dbReference>
<keyword evidence="8" id="KW-0670">Pyruvate</keyword>
<feature type="domain" description="Radical SAM core" evidence="7">
    <location>
        <begin position="84"/>
        <end position="296"/>
    </location>
</feature>
<evidence type="ECO:0000259" key="7">
    <source>
        <dbReference type="PROSITE" id="PS51918"/>
    </source>
</evidence>
<dbReference type="SFLD" id="SFLDS00029">
    <property type="entry name" value="Radical_SAM"/>
    <property type="match status" value="1"/>
</dbReference>
<feature type="binding site" evidence="6">
    <location>
        <position position="99"/>
    </location>
    <ligand>
        <name>[4Fe-4S] cluster</name>
        <dbReference type="ChEBI" id="CHEBI:49883"/>
        <note>4Fe-4S-S-AdoMet</note>
    </ligand>
</feature>
<gene>
    <name evidence="8" type="ORF">TDIS_1901</name>
</gene>
<dbReference type="PANTHER" id="PTHR30352:SF5">
    <property type="entry name" value="PYRUVATE FORMATE-LYASE 1-ACTIVATING ENZYME"/>
    <property type="match status" value="1"/>
</dbReference>
<dbReference type="GO" id="GO:0016829">
    <property type="term" value="F:lyase activity"/>
    <property type="evidence" value="ECO:0007669"/>
    <property type="project" value="UniProtKB-KW"/>
</dbReference>
<name>A0A179D1Q6_9BACT</name>
<dbReference type="SUPFAM" id="SSF102114">
    <property type="entry name" value="Radical SAM enzymes"/>
    <property type="match status" value="1"/>
</dbReference>
<dbReference type="CDD" id="cd01335">
    <property type="entry name" value="Radical_SAM"/>
    <property type="match status" value="1"/>
</dbReference>
<dbReference type="EMBL" id="LWLG01000018">
    <property type="protein sequence ID" value="OAQ19990.1"/>
    <property type="molecule type" value="Genomic_DNA"/>
</dbReference>
<dbReference type="InterPro" id="IPR007197">
    <property type="entry name" value="rSAM"/>
</dbReference>
<evidence type="ECO:0000256" key="4">
    <source>
        <dbReference type="ARBA" id="ARBA00023004"/>
    </source>
</evidence>
<feature type="binding site" evidence="6">
    <location>
        <position position="106"/>
    </location>
    <ligand>
        <name>[4Fe-4S] cluster</name>
        <dbReference type="ChEBI" id="CHEBI:49883"/>
        <note>4Fe-4S-S-AdoMet</note>
    </ligand>
</feature>